<evidence type="ECO:0000313" key="4">
    <source>
        <dbReference type="Proteomes" id="UP000078240"/>
    </source>
</evidence>
<gene>
    <name evidence="3" type="ORF">VFPBJ_02202</name>
</gene>
<dbReference type="InterPro" id="IPR036291">
    <property type="entry name" value="NAD(P)-bd_dom_sf"/>
</dbReference>
<keyword evidence="2" id="KW-0560">Oxidoreductase</keyword>
<evidence type="ECO:0000256" key="2">
    <source>
        <dbReference type="ARBA" id="ARBA00023002"/>
    </source>
</evidence>
<dbReference type="PANTHER" id="PTHR24320:SF283">
    <property type="entry name" value="RETINOL DEHYDROGENASE 11"/>
    <property type="match status" value="1"/>
</dbReference>
<sequence>MPFSHPSKSSCNELVSYYADATKGKTILTTGVSPTSISAPFVRALATAGPRLLILAGRNLDKLQQVADEITTAHPEVDVRLLQLDLGSLSAVRKAAEEVNVWDDVPVIDVLVTNAGIMATPYVLSPDGYESQFAVNHLAHFLFVNLVMDKLLASPSPRVVSATSKGHRFSPIRWGDINFDNGDTYDKWAAYGQSKTANMLLAISLADKLGQKGLQAYSVHPGTIAGTGLASHLDMSADVALLKARDQLLGNPEGWNRVTEYVTPEQGTATYVFAAFEPSLIERNGAYLLDCRVGDPYVDTIMPWATSSIEAERLWRLSESIVGQKFTY</sequence>
<evidence type="ECO:0000256" key="1">
    <source>
        <dbReference type="ARBA" id="ARBA00006484"/>
    </source>
</evidence>
<comment type="similarity">
    <text evidence="1">Belongs to the short-chain dehydrogenases/reductases (SDR) family.</text>
</comment>
<comment type="caution">
    <text evidence="3">The sequence shown here is derived from an EMBL/GenBank/DDBJ whole genome shotgun (WGS) entry which is preliminary data.</text>
</comment>
<dbReference type="PANTHER" id="PTHR24320">
    <property type="entry name" value="RETINOL DEHYDROGENASE"/>
    <property type="match status" value="1"/>
</dbReference>
<organism evidence="3 4">
    <name type="scientific">Purpureocillium lilacinum</name>
    <name type="common">Paecilomyces lilacinus</name>
    <dbReference type="NCBI Taxonomy" id="33203"/>
    <lineage>
        <taxon>Eukaryota</taxon>
        <taxon>Fungi</taxon>
        <taxon>Dikarya</taxon>
        <taxon>Ascomycota</taxon>
        <taxon>Pezizomycotina</taxon>
        <taxon>Sordariomycetes</taxon>
        <taxon>Hypocreomycetidae</taxon>
        <taxon>Hypocreales</taxon>
        <taxon>Ophiocordycipitaceae</taxon>
        <taxon>Purpureocillium</taxon>
    </lineage>
</organism>
<dbReference type="GO" id="GO:0016491">
    <property type="term" value="F:oxidoreductase activity"/>
    <property type="evidence" value="ECO:0007669"/>
    <property type="project" value="UniProtKB-KW"/>
</dbReference>
<dbReference type="Pfam" id="PF00106">
    <property type="entry name" value="adh_short"/>
    <property type="match status" value="1"/>
</dbReference>
<reference evidence="3 4" key="1">
    <citation type="submission" date="2016-01" db="EMBL/GenBank/DDBJ databases">
        <title>Biosynthesis of antibiotic leucinostatins and their inhibition on Phytophthora in bio-control Purpureocillium lilacinum.</title>
        <authorList>
            <person name="Wang G."/>
            <person name="Liu Z."/>
            <person name="Lin R."/>
            <person name="Li E."/>
            <person name="Mao Z."/>
            <person name="Ling J."/>
            <person name="Yin W."/>
            <person name="Xie B."/>
        </authorList>
    </citation>
    <scope>NUCLEOTIDE SEQUENCE [LARGE SCALE GENOMIC DNA]</scope>
    <source>
        <strain evidence="3">PLBJ-1</strain>
    </source>
</reference>
<dbReference type="InterPro" id="IPR002347">
    <property type="entry name" value="SDR_fam"/>
</dbReference>
<dbReference type="OrthoDB" id="191139at2759"/>
<accession>A0A179GZV7</accession>
<name>A0A179GZV7_PURLI</name>
<dbReference type="Gene3D" id="3.40.50.720">
    <property type="entry name" value="NAD(P)-binding Rossmann-like Domain"/>
    <property type="match status" value="1"/>
</dbReference>
<evidence type="ECO:0000313" key="3">
    <source>
        <dbReference type="EMBL" id="OAQ83434.1"/>
    </source>
</evidence>
<dbReference type="AlphaFoldDB" id="A0A179GZV7"/>
<dbReference type="SUPFAM" id="SSF51735">
    <property type="entry name" value="NAD(P)-binding Rossmann-fold domains"/>
    <property type="match status" value="1"/>
</dbReference>
<dbReference type="Proteomes" id="UP000078240">
    <property type="component" value="Unassembled WGS sequence"/>
</dbReference>
<protein>
    <submittedName>
        <fullName evidence="3">WW domain-containing oxidoreductase</fullName>
    </submittedName>
</protein>
<proteinExistence type="inferred from homology"/>
<dbReference type="EMBL" id="LSBH01000002">
    <property type="protein sequence ID" value="OAQ83434.1"/>
    <property type="molecule type" value="Genomic_DNA"/>
</dbReference>